<reference evidence="3 4" key="1">
    <citation type="submission" date="2018-07" db="EMBL/GenBank/DDBJ databases">
        <authorList>
            <person name="Quirk P.G."/>
            <person name="Krulwich T.A."/>
        </authorList>
    </citation>
    <scope>NUCLEOTIDE SEQUENCE [LARGE SCALE GENOMIC DNA]</scope>
    <source>
        <strain evidence="3 4">CC-BB4</strain>
    </source>
</reference>
<name>A0A345ZUG6_9HYPH</name>
<feature type="transmembrane region" description="Helical" evidence="1">
    <location>
        <begin position="49"/>
        <end position="70"/>
    </location>
</feature>
<keyword evidence="1" id="KW-1133">Transmembrane helix</keyword>
<dbReference type="InterPro" id="IPR052342">
    <property type="entry name" value="MCH/BMMD"/>
</dbReference>
<dbReference type="PANTHER" id="PTHR43664">
    <property type="entry name" value="MONOAMINE OXIDASE-RELATED"/>
    <property type="match status" value="1"/>
</dbReference>
<dbReference type="OrthoDB" id="9797938at2"/>
<feature type="domain" description="MaoC-like" evidence="2">
    <location>
        <begin position="12"/>
        <end position="112"/>
    </location>
</feature>
<gene>
    <name evidence="3" type="ORF">DW352_08580</name>
</gene>
<dbReference type="PANTHER" id="PTHR43664:SF1">
    <property type="entry name" value="BETA-METHYLMALYL-COA DEHYDRATASE"/>
    <property type="match status" value="1"/>
</dbReference>
<accession>A0A345ZUG6</accession>
<organism evidence="3 4">
    <name type="scientific">Pseudolabrys taiwanensis</name>
    <dbReference type="NCBI Taxonomy" id="331696"/>
    <lineage>
        <taxon>Bacteria</taxon>
        <taxon>Pseudomonadati</taxon>
        <taxon>Pseudomonadota</taxon>
        <taxon>Alphaproteobacteria</taxon>
        <taxon>Hyphomicrobiales</taxon>
        <taxon>Xanthobacteraceae</taxon>
        <taxon>Pseudolabrys</taxon>
    </lineage>
</organism>
<keyword evidence="1" id="KW-0472">Membrane</keyword>
<evidence type="ECO:0000313" key="4">
    <source>
        <dbReference type="Proteomes" id="UP000254889"/>
    </source>
</evidence>
<dbReference type="SUPFAM" id="SSF54637">
    <property type="entry name" value="Thioesterase/thiol ester dehydrase-isomerase"/>
    <property type="match status" value="1"/>
</dbReference>
<dbReference type="KEGG" id="ptaw:DW352_08580"/>
<evidence type="ECO:0000313" key="3">
    <source>
        <dbReference type="EMBL" id="AXK80563.1"/>
    </source>
</evidence>
<dbReference type="Pfam" id="PF01575">
    <property type="entry name" value="MaoC_dehydratas"/>
    <property type="match status" value="1"/>
</dbReference>
<dbReference type="InterPro" id="IPR002539">
    <property type="entry name" value="MaoC-like_dom"/>
</dbReference>
<protein>
    <submittedName>
        <fullName evidence="3">Acyl dehydratase</fullName>
    </submittedName>
</protein>
<dbReference type="AlphaFoldDB" id="A0A345ZUG6"/>
<keyword evidence="1" id="KW-0812">Transmembrane</keyword>
<keyword evidence="4" id="KW-1185">Reference proteome</keyword>
<dbReference type="Proteomes" id="UP000254889">
    <property type="component" value="Chromosome"/>
</dbReference>
<dbReference type="EMBL" id="CP031417">
    <property type="protein sequence ID" value="AXK80563.1"/>
    <property type="molecule type" value="Genomic_DNA"/>
</dbReference>
<dbReference type="InterPro" id="IPR029069">
    <property type="entry name" value="HotDog_dom_sf"/>
</dbReference>
<evidence type="ECO:0000256" key="1">
    <source>
        <dbReference type="SAM" id="Phobius"/>
    </source>
</evidence>
<proteinExistence type="predicted"/>
<dbReference type="RefSeq" id="WP_115690337.1">
    <property type="nucleotide sequence ID" value="NZ_CP031417.1"/>
</dbReference>
<evidence type="ECO:0000259" key="2">
    <source>
        <dbReference type="Pfam" id="PF01575"/>
    </source>
</evidence>
<dbReference type="Gene3D" id="3.10.129.10">
    <property type="entry name" value="Hotdog Thioesterase"/>
    <property type="match status" value="1"/>
</dbReference>
<sequence length="150" mass="17012">MHDLYFDDFSVGQRFVSARRTVTADEIAAFAQAYDPNPFHLDDAPARAAGYPGIIASGFHMLSLSFRLFFDLKLWETAIMPSPGMDAVRWLKPLLPGQTIWIEAEVTEVIPSTSKPDRGILRFRHDTFAEPGEKLMTVDCMHRLRRRASV</sequence>